<evidence type="ECO:0000256" key="7">
    <source>
        <dbReference type="PROSITE-ProRule" id="PRU01363"/>
    </source>
</evidence>
<dbReference type="InterPro" id="IPR001227">
    <property type="entry name" value="Ac_transferase_dom_sf"/>
</dbReference>
<feature type="region of interest" description="N-terminal hotdog fold" evidence="7">
    <location>
        <begin position="235"/>
        <end position="358"/>
    </location>
</feature>
<evidence type="ECO:0000313" key="11">
    <source>
        <dbReference type="Proteomes" id="UP001431313"/>
    </source>
</evidence>
<feature type="active site" description="Proton acceptor; for dehydratase activity" evidence="7">
    <location>
        <position position="267"/>
    </location>
</feature>
<dbReference type="EMBL" id="JANUGQ010000046">
    <property type="protein sequence ID" value="MCS0639810.1"/>
    <property type="molecule type" value="Genomic_DNA"/>
</dbReference>
<dbReference type="Pfam" id="PF00550">
    <property type="entry name" value="PP-binding"/>
    <property type="match status" value="1"/>
</dbReference>
<gene>
    <name evidence="10" type="ORF">NX801_30075</name>
</gene>
<dbReference type="SMART" id="SM00826">
    <property type="entry name" value="PKS_DH"/>
    <property type="match status" value="1"/>
</dbReference>
<dbReference type="InterPro" id="IPR020806">
    <property type="entry name" value="PKS_PP-bd"/>
</dbReference>
<feature type="non-terminal residue" evidence="10">
    <location>
        <position position="1"/>
    </location>
</feature>
<dbReference type="InterPro" id="IPR009081">
    <property type="entry name" value="PP-bd_ACP"/>
</dbReference>
<dbReference type="InterPro" id="IPR036736">
    <property type="entry name" value="ACP-like_sf"/>
</dbReference>
<dbReference type="PANTHER" id="PTHR43775">
    <property type="entry name" value="FATTY ACID SYNTHASE"/>
    <property type="match status" value="1"/>
</dbReference>
<dbReference type="InterPro" id="IPR055123">
    <property type="entry name" value="SpnB-like_Rossmann"/>
</dbReference>
<name>A0ABT2CR70_9ACTN</name>
<dbReference type="Gene3D" id="3.10.129.110">
    <property type="entry name" value="Polyketide synthase dehydratase"/>
    <property type="match status" value="1"/>
</dbReference>
<comment type="pathway">
    <text evidence="1">Antibiotic biosynthesis.</text>
</comment>
<dbReference type="SUPFAM" id="SSF47336">
    <property type="entry name" value="ACP-like"/>
    <property type="match status" value="1"/>
</dbReference>
<dbReference type="Gene3D" id="1.10.1200.10">
    <property type="entry name" value="ACP-like"/>
    <property type="match status" value="1"/>
</dbReference>
<keyword evidence="5" id="KW-0045">Antibiotic biosynthesis</keyword>
<dbReference type="PROSITE" id="PS50075">
    <property type="entry name" value="CARRIER"/>
    <property type="match status" value="1"/>
</dbReference>
<evidence type="ECO:0000256" key="5">
    <source>
        <dbReference type="ARBA" id="ARBA00023194"/>
    </source>
</evidence>
<evidence type="ECO:0000313" key="10">
    <source>
        <dbReference type="EMBL" id="MCS0639810.1"/>
    </source>
</evidence>
<keyword evidence="4" id="KW-0808">Transferase</keyword>
<dbReference type="InterPro" id="IPR013120">
    <property type="entry name" value="FAR_NAD-bd"/>
</dbReference>
<dbReference type="Pfam" id="PF21089">
    <property type="entry name" value="PKS_DH_N"/>
    <property type="match status" value="1"/>
</dbReference>
<keyword evidence="2" id="KW-0596">Phosphopantetheine</keyword>
<dbReference type="Pfam" id="PF00698">
    <property type="entry name" value="Acyl_transf_1"/>
    <property type="match status" value="1"/>
</dbReference>
<evidence type="ECO:0000256" key="2">
    <source>
        <dbReference type="ARBA" id="ARBA00022450"/>
    </source>
</evidence>
<keyword evidence="3" id="KW-0597">Phosphoprotein</keyword>
<dbReference type="Pfam" id="PF14765">
    <property type="entry name" value="PS-DH"/>
    <property type="match status" value="1"/>
</dbReference>
<dbReference type="InterPro" id="IPR006162">
    <property type="entry name" value="Ppantetheine_attach_site"/>
</dbReference>
<evidence type="ECO:0000256" key="3">
    <source>
        <dbReference type="ARBA" id="ARBA00022553"/>
    </source>
</evidence>
<keyword evidence="6" id="KW-0511">Multifunctional enzyme</keyword>
<dbReference type="Gene3D" id="3.40.50.720">
    <property type="entry name" value="NAD(P)-binding Rossmann-like Domain"/>
    <property type="match status" value="2"/>
</dbReference>
<feature type="domain" description="PKS/mFAS DH" evidence="9">
    <location>
        <begin position="235"/>
        <end position="504"/>
    </location>
</feature>
<dbReference type="Pfam" id="PF07993">
    <property type="entry name" value="NAD_binding_4"/>
    <property type="match status" value="1"/>
</dbReference>
<reference evidence="10" key="1">
    <citation type="submission" date="2022-08" db="EMBL/GenBank/DDBJ databases">
        <authorList>
            <person name="Somphong A."/>
            <person name="Phongsopitanun W."/>
        </authorList>
    </citation>
    <scope>NUCLEOTIDE SEQUENCE</scope>
    <source>
        <strain evidence="10">LP05-1</strain>
    </source>
</reference>
<dbReference type="InterPro" id="IPR016035">
    <property type="entry name" value="Acyl_Trfase/lysoPLipase"/>
</dbReference>
<feature type="region of interest" description="C-terminal hotdog fold" evidence="7">
    <location>
        <begin position="370"/>
        <end position="504"/>
    </location>
</feature>
<dbReference type="PROSITE" id="PS00012">
    <property type="entry name" value="PHOSPHOPANTETHEINE"/>
    <property type="match status" value="1"/>
</dbReference>
<evidence type="ECO:0000259" key="9">
    <source>
        <dbReference type="PROSITE" id="PS52019"/>
    </source>
</evidence>
<comment type="caution">
    <text evidence="10">The sequence shown here is derived from an EMBL/GenBank/DDBJ whole genome shotgun (WGS) entry which is preliminary data.</text>
</comment>
<evidence type="ECO:0000256" key="4">
    <source>
        <dbReference type="ARBA" id="ARBA00022679"/>
    </source>
</evidence>
<dbReference type="SMART" id="SM00823">
    <property type="entry name" value="PKS_PP"/>
    <property type="match status" value="1"/>
</dbReference>
<dbReference type="InterPro" id="IPR050091">
    <property type="entry name" value="PKS_NRPS_Biosynth_Enz"/>
</dbReference>
<dbReference type="SUPFAM" id="SSF52151">
    <property type="entry name" value="FabD/lysophospholipase-like"/>
    <property type="match status" value="1"/>
</dbReference>
<proteinExistence type="predicted"/>
<dbReference type="InterPro" id="IPR014043">
    <property type="entry name" value="Acyl_transferase_dom"/>
</dbReference>
<dbReference type="Pfam" id="PF22953">
    <property type="entry name" value="SpnB_Rossmann"/>
    <property type="match status" value="1"/>
</dbReference>
<dbReference type="RefSeq" id="WP_258791134.1">
    <property type="nucleotide sequence ID" value="NZ_JANUGQ010000046.1"/>
</dbReference>
<evidence type="ECO:0000256" key="6">
    <source>
        <dbReference type="ARBA" id="ARBA00023268"/>
    </source>
</evidence>
<dbReference type="CDD" id="cd05235">
    <property type="entry name" value="SDR_e1"/>
    <property type="match status" value="1"/>
</dbReference>
<evidence type="ECO:0000259" key="8">
    <source>
        <dbReference type="PROSITE" id="PS50075"/>
    </source>
</evidence>
<dbReference type="Pfam" id="PF08659">
    <property type="entry name" value="KR"/>
    <property type="match status" value="1"/>
</dbReference>
<dbReference type="Proteomes" id="UP001431313">
    <property type="component" value="Unassembled WGS sequence"/>
</dbReference>
<dbReference type="InterPro" id="IPR049551">
    <property type="entry name" value="PKS_DH_C"/>
</dbReference>
<dbReference type="SMART" id="SM01294">
    <property type="entry name" value="PKS_PP_betabranch"/>
    <property type="match status" value="1"/>
</dbReference>
<dbReference type="InterPro" id="IPR036291">
    <property type="entry name" value="NAD(P)-bd_dom_sf"/>
</dbReference>
<dbReference type="NCBIfam" id="TIGR01746">
    <property type="entry name" value="Thioester-redct"/>
    <property type="match status" value="1"/>
</dbReference>
<dbReference type="CDD" id="cd08956">
    <property type="entry name" value="KR_3_FAS_SDR_x"/>
    <property type="match status" value="1"/>
</dbReference>
<dbReference type="Gene3D" id="3.40.366.10">
    <property type="entry name" value="Malonyl-Coenzyme A Acyl Carrier Protein, domain 2"/>
    <property type="match status" value="1"/>
</dbReference>
<protein>
    <submittedName>
        <fullName evidence="10">Thioester reductase domain-containing protein</fullName>
    </submittedName>
</protein>
<dbReference type="InterPro" id="IPR049900">
    <property type="entry name" value="PKS_mFAS_DH"/>
</dbReference>
<dbReference type="PANTHER" id="PTHR43775:SF51">
    <property type="entry name" value="INACTIVE PHENOLPHTHIOCEROL SYNTHESIS POLYKETIDE SYNTHASE TYPE I PKS1-RELATED"/>
    <property type="match status" value="1"/>
</dbReference>
<dbReference type="InterPro" id="IPR010080">
    <property type="entry name" value="Thioester_reductase-like_dom"/>
</dbReference>
<dbReference type="InterPro" id="IPR013968">
    <property type="entry name" value="PKS_KR"/>
</dbReference>
<dbReference type="InterPro" id="IPR042104">
    <property type="entry name" value="PKS_dehydratase_sf"/>
</dbReference>
<dbReference type="SUPFAM" id="SSF51735">
    <property type="entry name" value="NAD(P)-binding Rossmann-fold domains"/>
    <property type="match status" value="3"/>
</dbReference>
<feature type="active site" description="Proton donor; for dehydratase activity" evidence="7">
    <location>
        <position position="428"/>
    </location>
</feature>
<dbReference type="SMART" id="SM00822">
    <property type="entry name" value="PKS_KR"/>
    <property type="match status" value="1"/>
</dbReference>
<feature type="domain" description="Carrier" evidence="8">
    <location>
        <begin position="996"/>
        <end position="1074"/>
    </location>
</feature>
<organism evidence="10 11">
    <name type="scientific">Streptomyces pyxinae</name>
    <dbReference type="NCBI Taxonomy" id="2970734"/>
    <lineage>
        <taxon>Bacteria</taxon>
        <taxon>Bacillati</taxon>
        <taxon>Actinomycetota</taxon>
        <taxon>Actinomycetes</taxon>
        <taxon>Kitasatosporales</taxon>
        <taxon>Streptomycetaceae</taxon>
        <taxon>Streptomyces</taxon>
    </lineage>
</organism>
<sequence>VAIQAPEDEVAAALAGQEHRVSIAAVNSPGSTVISGDEEAVEQVAAALSRAGRKTKRLSVSHAFHSGHMDPMLAEFRAVAAGLTYHEPRIPVVSTLTGRLATGDDLRTPDYWVDQVRHTVRFADAITTLAGLGTTTYVEVGPDSVLTALARATVDDGLMVPLMRRGVSEHETFAAALGQLHNHGAPVDWAAYFEGTGAGTVTLPTYPFQHERYWVTAAPAGGSDPAALGLGTGGHPLLGAAVAVAGSDEVLLSGRISPRTHPWLADHAPHGTPVVSGAALVELAVRAGDEVGCAVLDELVTDVPLALPGTTGAQLQVRVGAPDAESRRPVTVHARPAGTDAPWTLHAHGTLSRGAAGPEPVVGAWPPADAEPVDPAEAYAALAGSGAGYGPAFRGLTSVWRRGDELFAEVEPEGLETAGHLLHPALLDAALHPLLAAAGAGPGAPAVTVWRGVRLYAHGATALRVRLTRSGDGAHSVVLADRTGGTVAVADSVALGRVAAEAVTEATARTGDSVFRLGWTPLPAVPAGKPVRWAGLTEPAGDAEHGELGADAPRFATVEAAGAAVAAGDPVDAVALWATTPPGEDLAGAAHRATREMLDVARRWLADSRLADTPLVVVTRDAMAVRDGDRVDPVASAVQGLLRSAQSEAPGRILLVDTDGRPAGDTAGGTGGLGAGPVPDALLSGDEPHLALRAGRVLVPRLLRADAADAVAPVRWSGTGTVLITGGTGALGGLFARHLVREHGVRHLLLTSRRGEAAEGAPELAAGLKELGAEVTIAACDVADRAELAALLTEIPAAHPLGGVVHLAGVLDDGLVGAQTPERLAAVLRPKVDAAWHLHELTRDAGLTAFVLFSSIAGVVGGPGQSTYAAANSFLDGLARLRAAEGLAATSLAWGVWAGAGGMSSELDETDLRRIARSGFQPVTPETGPALLDLALGLGRPELVTTPVDTAALRAGAEVPVFFRDLVRVPHRRAAGTPGAGAEPLADRLAAIPEEERHALVAAAVLAEIGGVLGLPDPSAIVPERPLAALGFDSLTGVELRNRLGALAGFRLPATLVFDHPTPASLTDYLHEVLTTGEGSGGPAGDGPDFAADTVLAEDIRPAAEVVPVAVRPREVLLTGASGFLGAFLLRDLLETTTATVRCLVRGEDVAGATGRLRANMRRYQVWDEAYADRIDVVLGDLAEPRLGLSEEEFDRLARTVDVVYHNGARVHWLHPYTALRDANVRGTEEVLRLAARHRTVPVHYVSTVGVFAGGAPDGVPLRVTDPTGPAEELPSGYLQSKWVAEQLIGAARERGLPVSVYRVDVISGDQVNGACQTNDFVWLSLKGMLQAGAVPAATGGRFHLLPVDYVSAAITRISRREASAGGTFHLFNPSALSLAECVRRLREYGYALDEVAPEVWRERVQGDPGNALVPLLHAFEMMAGDTDAFYPPMDTSQTEEALADSGVVCPEVTEELFARYVRYFERTGHFPAPADRH</sequence>
<evidence type="ECO:0000256" key="1">
    <source>
        <dbReference type="ARBA" id="ARBA00004792"/>
    </source>
</evidence>
<dbReference type="InterPro" id="IPR057326">
    <property type="entry name" value="KR_dom"/>
</dbReference>
<dbReference type="InterPro" id="IPR020807">
    <property type="entry name" value="PKS_DH"/>
</dbReference>
<dbReference type="InterPro" id="IPR049552">
    <property type="entry name" value="PKS_DH_N"/>
</dbReference>
<dbReference type="PROSITE" id="PS52019">
    <property type="entry name" value="PKS_MFAS_DH"/>
    <property type="match status" value="1"/>
</dbReference>
<accession>A0ABT2CR70</accession>
<dbReference type="SMART" id="SM00827">
    <property type="entry name" value="PKS_AT"/>
    <property type="match status" value="1"/>
</dbReference>
<keyword evidence="11" id="KW-1185">Reference proteome</keyword>